<evidence type="ECO:0000313" key="1">
    <source>
        <dbReference type="EMBL" id="AHY47315.1"/>
    </source>
</evidence>
<name>A0A023X5N2_RUBRA</name>
<keyword evidence="1" id="KW-0378">Hydrolase</keyword>
<dbReference type="OrthoDB" id="5244339at2"/>
<reference evidence="1 3" key="1">
    <citation type="submission" date="2014-03" db="EMBL/GenBank/DDBJ databases">
        <title>Complete genome sequence of the Radio-Resistant Rubrobacter radiotolerans RSPS-4.</title>
        <authorList>
            <person name="Egas C.C."/>
            <person name="Barroso C.C."/>
            <person name="Froufe H.J.C."/>
            <person name="Pacheco J.J."/>
            <person name="Albuquerque L.L."/>
            <person name="da Costa M.M.S."/>
        </authorList>
    </citation>
    <scope>NUCLEOTIDE SEQUENCE [LARGE SCALE GENOMIC DNA]</scope>
    <source>
        <strain evidence="1 3">RSPS-4</strain>
    </source>
</reference>
<keyword evidence="3" id="KW-1185">Reference proteome</keyword>
<dbReference type="AlphaFoldDB" id="A0A023X5N2"/>
<dbReference type="Proteomes" id="UP001281130">
    <property type="component" value="Unassembled WGS sequence"/>
</dbReference>
<dbReference type="KEGG" id="rrd:RradSPS_2032"/>
<dbReference type="EMBL" id="JAWXXX010000001">
    <property type="protein sequence ID" value="MDX5894719.1"/>
    <property type="molecule type" value="Genomic_DNA"/>
</dbReference>
<dbReference type="EMBL" id="CP007514">
    <property type="protein sequence ID" value="AHY47315.1"/>
    <property type="molecule type" value="Genomic_DNA"/>
</dbReference>
<dbReference type="GO" id="GO:0016787">
    <property type="term" value="F:hydrolase activity"/>
    <property type="evidence" value="ECO:0007669"/>
    <property type="project" value="UniProtKB-KW"/>
</dbReference>
<organism evidence="1 3">
    <name type="scientific">Rubrobacter radiotolerans</name>
    <name type="common">Arthrobacter radiotolerans</name>
    <dbReference type="NCBI Taxonomy" id="42256"/>
    <lineage>
        <taxon>Bacteria</taxon>
        <taxon>Bacillati</taxon>
        <taxon>Actinomycetota</taxon>
        <taxon>Rubrobacteria</taxon>
        <taxon>Rubrobacterales</taxon>
        <taxon>Rubrobacteraceae</taxon>
        <taxon>Rubrobacter</taxon>
    </lineage>
</organism>
<dbReference type="STRING" id="42256.RradSPS_2032"/>
<evidence type="ECO:0000313" key="2">
    <source>
        <dbReference type="EMBL" id="MDX5894719.1"/>
    </source>
</evidence>
<gene>
    <name evidence="1" type="ORF">RradSPS_2032</name>
    <name evidence="2" type="ORF">SIL72_11875</name>
</gene>
<proteinExistence type="predicted"/>
<accession>A0A023X5N2</accession>
<reference evidence="2" key="2">
    <citation type="submission" date="2023-11" db="EMBL/GenBank/DDBJ databases">
        <title>MicrobeMod: A computational toolkit for identifying prokaryotic methylation and restriction-modification with nanopore sequencing.</title>
        <authorList>
            <person name="Crits-Christoph A."/>
            <person name="Kang S.C."/>
            <person name="Lee H."/>
            <person name="Ostrov N."/>
        </authorList>
    </citation>
    <scope>NUCLEOTIDE SEQUENCE</scope>
    <source>
        <strain evidence="2">ATCC 51242</strain>
    </source>
</reference>
<dbReference type="Proteomes" id="UP000025229">
    <property type="component" value="Chromosome"/>
</dbReference>
<protein>
    <submittedName>
        <fullName evidence="1 2">Metal-dependent hydrolase</fullName>
    </submittedName>
</protein>
<sequence>METYAHAFFTAVLARHGLKREKAATLAGVAGAVLPDLPAFAATGYFVGPKALRDGWCATDSEEVLDAIYFTGPFGGTGSALHSAVPPALLLILSGSPRFRGRDSRGALRWFSIGWLGHAVADFLTHVDDVRPPFWPFSGWTWSSPISYYNPRYYGREFWLVEHGLMLLATLWLLGGSRPRTAPGCSNRPSSVL</sequence>
<evidence type="ECO:0000313" key="3">
    <source>
        <dbReference type="Proteomes" id="UP000025229"/>
    </source>
</evidence>
<dbReference type="HOGENOM" id="CLU_1420826_0_0_11"/>
<dbReference type="RefSeq" id="WP_038682469.1">
    <property type="nucleotide sequence ID" value="NZ_CP007514.1"/>
</dbReference>